<evidence type="ECO:0008006" key="4">
    <source>
        <dbReference type="Google" id="ProtNLM"/>
    </source>
</evidence>
<reference evidence="3" key="1">
    <citation type="submission" date="2016-10" db="EMBL/GenBank/DDBJ databases">
        <title>High microdiversification within the ubiquitous acI lineage of Actinobacteria.</title>
        <authorList>
            <person name="Neuenschwander S.M."/>
            <person name="Salcher M."/>
            <person name="Ghai R."/>
            <person name="Pernthaler J."/>
        </authorList>
    </citation>
    <scope>NUCLEOTIDE SEQUENCE [LARGE SCALE GENOMIC DNA]</scope>
</reference>
<evidence type="ECO:0000313" key="3">
    <source>
        <dbReference type="Proteomes" id="UP000217153"/>
    </source>
</evidence>
<feature type="transmembrane region" description="Helical" evidence="1">
    <location>
        <begin position="189"/>
        <end position="207"/>
    </location>
</feature>
<feature type="transmembrane region" description="Helical" evidence="1">
    <location>
        <begin position="411"/>
        <end position="430"/>
    </location>
</feature>
<feature type="transmembrane region" description="Helical" evidence="1">
    <location>
        <begin position="267"/>
        <end position="288"/>
    </location>
</feature>
<feature type="transmembrane region" description="Helical" evidence="1">
    <location>
        <begin position="165"/>
        <end position="182"/>
    </location>
</feature>
<feature type="transmembrane region" description="Helical" evidence="1">
    <location>
        <begin position="213"/>
        <end position="231"/>
    </location>
</feature>
<dbReference type="EMBL" id="CP016768">
    <property type="protein sequence ID" value="ASY09857.1"/>
    <property type="molecule type" value="Genomic_DNA"/>
</dbReference>
<feature type="transmembrane region" description="Helical" evidence="1">
    <location>
        <begin position="69"/>
        <end position="88"/>
    </location>
</feature>
<organism evidence="2 3">
    <name type="scientific">Candidatus Nanopelagicus limnae</name>
    <dbReference type="NCBI Taxonomy" id="1884634"/>
    <lineage>
        <taxon>Bacteria</taxon>
        <taxon>Bacillati</taxon>
        <taxon>Actinomycetota</taxon>
        <taxon>Actinomycetes</taxon>
        <taxon>Candidatus Nanopelagicales</taxon>
        <taxon>Candidatus Nanopelagicaceae</taxon>
        <taxon>Candidatus Nanopelagicus</taxon>
    </lineage>
</organism>
<protein>
    <recommendedName>
        <fullName evidence="4">DUF2029 domain-containing protein</fullName>
    </recommendedName>
</protein>
<keyword evidence="1" id="KW-1133">Transmembrane helix</keyword>
<keyword evidence="3" id="KW-1185">Reference proteome</keyword>
<dbReference type="KEGG" id="abam:B1s21122_05995"/>
<accession>A0A249JZA5</accession>
<keyword evidence="1" id="KW-0812">Transmembrane</keyword>
<proteinExistence type="predicted"/>
<feature type="transmembrane region" description="Helical" evidence="1">
    <location>
        <begin position="39"/>
        <end position="57"/>
    </location>
</feature>
<feature type="transmembrane region" description="Helical" evidence="1">
    <location>
        <begin position="309"/>
        <end position="335"/>
    </location>
</feature>
<dbReference type="AlphaFoldDB" id="A0A249JZA5"/>
<evidence type="ECO:0000256" key="1">
    <source>
        <dbReference type="SAM" id="Phobius"/>
    </source>
</evidence>
<feature type="transmembrane region" description="Helical" evidence="1">
    <location>
        <begin position="372"/>
        <end position="391"/>
    </location>
</feature>
<sequence length="446" mass="51053">MSNKFLITGKKEKYREILLLLICWIACLVLPHFQKNFNLLTVISQILISIILLVTLYNTLFKHTEIAKVINYKLFFIFPFTYIVSLYLNGQGNDKLYVFLNRFGSGTMFVNNNVFLYGDLAHLTAASDCTTPIQIGEIICDPFSRPLNQNPHVISFLRLLDFSNVVWLGLISTLLFFVLMILISSKNQINQVTLLITLLSPPIVLAIDRGNEIITILLIISSLYLLIGNKIKQSIGATLLVVSAFFKLWPILIMLCMLIFLRKHLFIFAKGIMVLPIVYWSINFESAVQMVRFTDKGNPNGLSFGIKHYFGSSISFIYIVIFLVTTSVFAVFYFFRVINLFIKKEQTSNYMAILNSLLLTYVVIWVLGTSYVYRLIIFIPILIYLNKVFMVNRSLLQLESLILLTLLTSRLSITTIYTNLIAIIFSMLLIKQLIQNIKSTNNIGTE</sequence>
<dbReference type="RefSeq" id="WP_095681162.1">
    <property type="nucleotide sequence ID" value="NZ_CP016768.2"/>
</dbReference>
<gene>
    <name evidence="2" type="ORF">B1s21122_05995</name>
</gene>
<dbReference type="Proteomes" id="UP000217153">
    <property type="component" value="Chromosome"/>
</dbReference>
<feature type="transmembrane region" description="Helical" evidence="1">
    <location>
        <begin position="238"/>
        <end position="261"/>
    </location>
</feature>
<evidence type="ECO:0000313" key="2">
    <source>
        <dbReference type="EMBL" id="ASY09857.1"/>
    </source>
</evidence>
<feature type="transmembrane region" description="Helical" evidence="1">
    <location>
        <begin position="16"/>
        <end position="33"/>
    </location>
</feature>
<keyword evidence="1" id="KW-0472">Membrane</keyword>
<name>A0A249JZA5_9ACTN</name>
<feature type="transmembrane region" description="Helical" evidence="1">
    <location>
        <begin position="347"/>
        <end position="367"/>
    </location>
</feature>